<keyword evidence="2" id="KW-0472">Membrane</keyword>
<keyword evidence="2" id="KW-1133">Transmembrane helix</keyword>
<evidence type="ECO:0000256" key="1">
    <source>
        <dbReference type="SAM" id="MobiDB-lite"/>
    </source>
</evidence>
<name>A0A4P6ESN6_9MICO</name>
<protein>
    <submittedName>
        <fullName evidence="3">Uncharacterized protein</fullName>
    </submittedName>
</protein>
<accession>A0A4P6ESN6</accession>
<sequence>MPPSLEPSREPGAPDTRTDHAAPVPSTRALRVLLSLLVVEAAVLVAAAVVLVVDLLARGGGDGSREMGMGAFLAACALGVAWALWAAARALGSGRRAGRAVAMTWQIFQAVIGASAVASGSGLPMVLGAVLLALALVVAALLLTPRVVEATTRS</sequence>
<evidence type="ECO:0000313" key="3">
    <source>
        <dbReference type="EMBL" id="QAY63417.1"/>
    </source>
</evidence>
<reference evidence="3 4" key="1">
    <citation type="submission" date="2019-01" db="EMBL/GenBank/DDBJ databases">
        <title>Genome sequencing of strain 2JSPR-7.</title>
        <authorList>
            <person name="Heo J."/>
            <person name="Kim S.-J."/>
            <person name="Kim J.-S."/>
            <person name="Hong S.-B."/>
            <person name="Kwon S.-W."/>
        </authorList>
    </citation>
    <scope>NUCLEOTIDE SEQUENCE [LARGE SCALE GENOMIC DNA]</scope>
    <source>
        <strain evidence="3 4">2JSPR-7</strain>
    </source>
</reference>
<dbReference type="AlphaFoldDB" id="A0A4P6ESN6"/>
<dbReference type="Proteomes" id="UP000291758">
    <property type="component" value="Chromosome"/>
</dbReference>
<evidence type="ECO:0000256" key="2">
    <source>
        <dbReference type="SAM" id="Phobius"/>
    </source>
</evidence>
<feature type="transmembrane region" description="Helical" evidence="2">
    <location>
        <begin position="100"/>
        <end position="119"/>
    </location>
</feature>
<gene>
    <name evidence="3" type="ORF">ET495_09330</name>
</gene>
<dbReference type="EMBL" id="CP035495">
    <property type="protein sequence ID" value="QAY63417.1"/>
    <property type="molecule type" value="Genomic_DNA"/>
</dbReference>
<proteinExistence type="predicted"/>
<feature type="transmembrane region" description="Helical" evidence="2">
    <location>
        <begin position="125"/>
        <end position="144"/>
    </location>
</feature>
<feature type="transmembrane region" description="Helical" evidence="2">
    <location>
        <begin position="32"/>
        <end position="57"/>
    </location>
</feature>
<organism evidence="3 4">
    <name type="scientific">Xylanimonas allomyrinae</name>
    <dbReference type="NCBI Taxonomy" id="2509459"/>
    <lineage>
        <taxon>Bacteria</taxon>
        <taxon>Bacillati</taxon>
        <taxon>Actinomycetota</taxon>
        <taxon>Actinomycetes</taxon>
        <taxon>Micrococcales</taxon>
        <taxon>Promicromonosporaceae</taxon>
        <taxon>Xylanimonas</taxon>
    </lineage>
</organism>
<keyword evidence="2" id="KW-0812">Transmembrane</keyword>
<evidence type="ECO:0000313" key="4">
    <source>
        <dbReference type="Proteomes" id="UP000291758"/>
    </source>
</evidence>
<dbReference type="KEGG" id="xyl:ET495_09330"/>
<feature type="region of interest" description="Disordered" evidence="1">
    <location>
        <begin position="1"/>
        <end position="22"/>
    </location>
</feature>
<dbReference type="RefSeq" id="WP_129204496.1">
    <property type="nucleotide sequence ID" value="NZ_CP035495.1"/>
</dbReference>
<feature type="transmembrane region" description="Helical" evidence="2">
    <location>
        <begin position="69"/>
        <end position="88"/>
    </location>
</feature>
<keyword evidence="4" id="KW-1185">Reference proteome</keyword>